<dbReference type="Proteomes" id="UP000807469">
    <property type="component" value="Unassembled WGS sequence"/>
</dbReference>
<sequence>MATLTFDVVETIMDILVRLDYSNLSSIKACSLVCWDFLEICRRCIFASIGLNNVSADIPPPHMEWVQAGSTRGFQRLLSGTPVLADYIRHLHFRITPNDLENEALALALKKIRRLKSLTICSSFRTQSIWNDHCLRPALLHLLHLPSLIDFRLTDFDNFVVAELMPRLSFEEFSHAGSITRPISASDLPVAPINFRQMSLGPFISPALAHFGAARCTDGRSFMNFGTLTDISIALNSFADLQALRDFLVHCPQLVTVHIGADCMSPDSDLKALVGLSDMISPSLKTLRHIDFYTAFEGGSEDDPLCGLVRELEQIPDSNIIEEVSVEVALLPFSDCSESTQWGRLDSVLGRSGWPNLHRVSVTVTVVAFGPVVEGGITTALREVLEARFPCLSSDDSKLFQIRVREDLR</sequence>
<reference evidence="1" key="1">
    <citation type="submission" date="2020-11" db="EMBL/GenBank/DDBJ databases">
        <authorList>
            <consortium name="DOE Joint Genome Institute"/>
            <person name="Ahrendt S."/>
            <person name="Riley R."/>
            <person name="Andreopoulos W."/>
            <person name="Labutti K."/>
            <person name="Pangilinan J."/>
            <person name="Ruiz-Duenas F.J."/>
            <person name="Barrasa J.M."/>
            <person name="Sanchez-Garcia M."/>
            <person name="Camarero S."/>
            <person name="Miyauchi S."/>
            <person name="Serrano A."/>
            <person name="Linde D."/>
            <person name="Babiker R."/>
            <person name="Drula E."/>
            <person name="Ayuso-Fernandez I."/>
            <person name="Pacheco R."/>
            <person name="Padilla G."/>
            <person name="Ferreira P."/>
            <person name="Barriuso J."/>
            <person name="Kellner H."/>
            <person name="Castanera R."/>
            <person name="Alfaro M."/>
            <person name="Ramirez L."/>
            <person name="Pisabarro A.G."/>
            <person name="Kuo A."/>
            <person name="Tritt A."/>
            <person name="Lipzen A."/>
            <person name="He G."/>
            <person name="Yan M."/>
            <person name="Ng V."/>
            <person name="Cullen D."/>
            <person name="Martin F."/>
            <person name="Rosso M.-N."/>
            <person name="Henrissat B."/>
            <person name="Hibbett D."/>
            <person name="Martinez A.T."/>
            <person name="Grigoriev I.V."/>
        </authorList>
    </citation>
    <scope>NUCLEOTIDE SEQUENCE</scope>
    <source>
        <strain evidence="1">CIRM-BRFM 674</strain>
    </source>
</reference>
<dbReference type="EMBL" id="MU155467">
    <property type="protein sequence ID" value="KAF9473139.1"/>
    <property type="molecule type" value="Genomic_DNA"/>
</dbReference>
<evidence type="ECO:0000313" key="1">
    <source>
        <dbReference type="EMBL" id="KAF9473139.1"/>
    </source>
</evidence>
<keyword evidence="2" id="KW-1185">Reference proteome</keyword>
<organism evidence="1 2">
    <name type="scientific">Pholiota conissans</name>
    <dbReference type="NCBI Taxonomy" id="109636"/>
    <lineage>
        <taxon>Eukaryota</taxon>
        <taxon>Fungi</taxon>
        <taxon>Dikarya</taxon>
        <taxon>Basidiomycota</taxon>
        <taxon>Agaricomycotina</taxon>
        <taxon>Agaricomycetes</taxon>
        <taxon>Agaricomycetidae</taxon>
        <taxon>Agaricales</taxon>
        <taxon>Agaricineae</taxon>
        <taxon>Strophariaceae</taxon>
        <taxon>Pholiota</taxon>
    </lineage>
</organism>
<gene>
    <name evidence="1" type="ORF">BDN70DRAFT_900001</name>
</gene>
<accession>A0A9P6CUG5</accession>
<dbReference type="Gene3D" id="3.80.10.10">
    <property type="entry name" value="Ribonuclease Inhibitor"/>
    <property type="match status" value="1"/>
</dbReference>
<name>A0A9P6CUG5_9AGAR</name>
<dbReference type="InterPro" id="IPR032675">
    <property type="entry name" value="LRR_dom_sf"/>
</dbReference>
<proteinExistence type="predicted"/>
<dbReference type="AlphaFoldDB" id="A0A9P6CUG5"/>
<comment type="caution">
    <text evidence="1">The sequence shown here is derived from an EMBL/GenBank/DDBJ whole genome shotgun (WGS) entry which is preliminary data.</text>
</comment>
<dbReference type="OrthoDB" id="2921803at2759"/>
<protein>
    <submittedName>
        <fullName evidence="1">Uncharacterized protein</fullName>
    </submittedName>
</protein>
<evidence type="ECO:0000313" key="2">
    <source>
        <dbReference type="Proteomes" id="UP000807469"/>
    </source>
</evidence>